<organism evidence="1 2">
    <name type="scientific">Apiospora saccharicola</name>
    <dbReference type="NCBI Taxonomy" id="335842"/>
    <lineage>
        <taxon>Eukaryota</taxon>
        <taxon>Fungi</taxon>
        <taxon>Dikarya</taxon>
        <taxon>Ascomycota</taxon>
        <taxon>Pezizomycotina</taxon>
        <taxon>Sordariomycetes</taxon>
        <taxon>Xylariomycetidae</taxon>
        <taxon>Amphisphaeriales</taxon>
        <taxon>Apiosporaceae</taxon>
        <taxon>Apiospora</taxon>
    </lineage>
</organism>
<evidence type="ECO:0008006" key="3">
    <source>
        <dbReference type="Google" id="ProtNLM"/>
    </source>
</evidence>
<keyword evidence="2" id="KW-1185">Reference proteome</keyword>
<dbReference type="SUPFAM" id="SSF81383">
    <property type="entry name" value="F-box domain"/>
    <property type="match status" value="1"/>
</dbReference>
<comment type="caution">
    <text evidence="1">The sequence shown here is derived from an EMBL/GenBank/DDBJ whole genome shotgun (WGS) entry which is preliminary data.</text>
</comment>
<evidence type="ECO:0000313" key="2">
    <source>
        <dbReference type="Proteomes" id="UP001446871"/>
    </source>
</evidence>
<name>A0ABR1VAZ0_9PEZI</name>
<protein>
    <recommendedName>
        <fullName evidence="3">F-box domain-containing protein</fullName>
    </recommendedName>
</protein>
<dbReference type="EMBL" id="JAQQWM010000004">
    <property type="protein sequence ID" value="KAK8068380.1"/>
    <property type="molecule type" value="Genomic_DNA"/>
</dbReference>
<accession>A0ABR1VAZ0</accession>
<gene>
    <name evidence="1" type="ORF">PG996_007492</name>
</gene>
<dbReference type="Proteomes" id="UP001446871">
    <property type="component" value="Unassembled WGS sequence"/>
</dbReference>
<proteinExistence type="predicted"/>
<dbReference type="InterPro" id="IPR036047">
    <property type="entry name" value="F-box-like_dom_sf"/>
</dbReference>
<reference evidence="1 2" key="1">
    <citation type="submission" date="2023-01" db="EMBL/GenBank/DDBJ databases">
        <title>Analysis of 21 Apiospora genomes using comparative genomics revels a genus with tremendous synthesis potential of carbohydrate active enzymes and secondary metabolites.</title>
        <authorList>
            <person name="Sorensen T."/>
        </authorList>
    </citation>
    <scope>NUCLEOTIDE SEQUENCE [LARGE SCALE GENOMIC DNA]</scope>
    <source>
        <strain evidence="1 2">CBS 83171</strain>
    </source>
</reference>
<sequence length="540" mass="61670">MLVTLAWPRHVRGPLDDFAFYQARFGHEGHEENHEWIKGVWVILQQYSRDGSPSRALVSGKGRYCGDHSWDWLLEDPSKSKETEGYLRDVLSRADFTLPNPSQDLASKIVCDPFTRLPLGIIHMVASSLDLTDLLSLSSASWIVNIQLRDDRMFRVTIMKYKLMPFYFELGELDRKEEGLLHRHNPKDLCVWIHWSTSPELGDLSAVPGVVNRRRIWKTCLQFGELHQIYTSTLPSQATSDVSPFTEFSSNSLVFGHTYWTAWPYPGPSASDRRPERYQPLLHSWEALASSKHQVSVAWHPDKSLDTICVTPYLESIHGEEPQGEEIPRGYWIRQLILHIPGFHARRHRACSYTILPRGLTVVLSSGKELRFGETDDGHYMRPLIPSRNGAKIVGLSCKYGLVYGHDRAVYYSVVDALPPTDNHDNQEQQESQLFDWGLEPERLAQYLWKYDYRDVLGGVRIWEFPGLHLVLPVRNVFTWYSTRDNPLPLAMESLVWATKAADFGRLTRLSVCIVKEDVSICALKVESGPAVGTRGAPLC</sequence>
<evidence type="ECO:0000313" key="1">
    <source>
        <dbReference type="EMBL" id="KAK8068380.1"/>
    </source>
</evidence>